<dbReference type="Pfam" id="PF13304">
    <property type="entry name" value="AAA_21"/>
    <property type="match status" value="1"/>
</dbReference>
<evidence type="ECO:0000313" key="4">
    <source>
        <dbReference type="Proteomes" id="UP000249794"/>
    </source>
</evidence>
<dbReference type="GO" id="GO:0005524">
    <property type="term" value="F:ATP binding"/>
    <property type="evidence" value="ECO:0007669"/>
    <property type="project" value="InterPro"/>
</dbReference>
<dbReference type="AlphaFoldDB" id="A0A2W4XV25"/>
<evidence type="ECO:0000259" key="1">
    <source>
        <dbReference type="Pfam" id="PF13304"/>
    </source>
</evidence>
<dbReference type="PANTHER" id="PTHR43581">
    <property type="entry name" value="ATP/GTP PHOSPHATASE"/>
    <property type="match status" value="1"/>
</dbReference>
<accession>A0A2W4XV25</accession>
<proteinExistence type="predicted"/>
<sequence length="548" mass="62927">MEKKFQVTLPHLNEDYFANSNNGEVIRTEKSLMIVGANGTGKTRLGSWIENCSAEKEKVYRVSAHRALSMPDSISSTSVEIAKNMLLYGLHQDSYTSIQHNSNKISHKWQQKPAIFLQSDYEQLMIYLLSDHSEESVKYREQSKNAINKIEISKTKLDLVKKVWEEILPHRSLVIGGQRIQTKLKKSDSEPYRSSEMSDGERAIFYLIGQCLSALEDGIIVIDEPELHLHKSIQARLWNRIESLRPDCLFIYLTHDVDFAAAMTTAQKIWLKSFDGKNWDWELIEDDENLPDDLLLEVLGSRKSVVFVEGDNGSFDASLYRELLPEFLIIPVGSCTQVIQSVKAFKSNSQLHHLDVYGIVDRDRRTEQEIEALRKKSVFVLGVAEVENLFCTRQILECISNHLGRNAEEDFEKISDYLFSRLKDEFETQVSLRTTNEIQFLLSTFNSHTKGKDNIKTALQSTINDVNIDAIYNDVESKFQQIIDHEDYDALLRLYNRKSLPDQISGTLGLKAKELQPLVIRLLKSEHGQIVKNALKPFLNDFFDELNE</sequence>
<dbReference type="PANTHER" id="PTHR43581:SF2">
    <property type="entry name" value="EXCINUCLEASE ATPASE SUBUNIT"/>
    <property type="match status" value="1"/>
</dbReference>
<reference evidence="3 4" key="2">
    <citation type="submission" date="2018-06" db="EMBL/GenBank/DDBJ databases">
        <title>Metagenomic assembly of (sub)arctic Cyanobacteria and their associated microbiome from non-axenic cultures.</title>
        <authorList>
            <person name="Baurain D."/>
        </authorList>
    </citation>
    <scope>NUCLEOTIDE SEQUENCE [LARGE SCALE GENOMIC DNA]</scope>
    <source>
        <strain evidence="3">ULC027bin1</strain>
    </source>
</reference>
<dbReference type="Gene3D" id="3.40.50.300">
    <property type="entry name" value="P-loop containing nucleotide triphosphate hydrolases"/>
    <property type="match status" value="1"/>
</dbReference>
<gene>
    <name evidence="3" type="ORF">DCF15_01355</name>
</gene>
<dbReference type="InterPro" id="IPR003959">
    <property type="entry name" value="ATPase_AAA_core"/>
</dbReference>
<dbReference type="Pfam" id="PF14491">
    <property type="entry name" value="DUF4435"/>
    <property type="match status" value="1"/>
</dbReference>
<dbReference type="InterPro" id="IPR051396">
    <property type="entry name" value="Bact_Antivir_Def_Nuclease"/>
</dbReference>
<dbReference type="Proteomes" id="UP000249794">
    <property type="component" value="Unassembled WGS sequence"/>
</dbReference>
<dbReference type="InterPro" id="IPR027417">
    <property type="entry name" value="P-loop_NTPase"/>
</dbReference>
<evidence type="ECO:0000313" key="3">
    <source>
        <dbReference type="EMBL" id="PZO60804.1"/>
    </source>
</evidence>
<evidence type="ECO:0000259" key="2">
    <source>
        <dbReference type="Pfam" id="PF14491"/>
    </source>
</evidence>
<name>A0A2W4XV25_9CYAN</name>
<feature type="domain" description="ATPase AAA-type core" evidence="1">
    <location>
        <begin position="144"/>
        <end position="256"/>
    </location>
</feature>
<comment type="caution">
    <text evidence="3">The sequence shown here is derived from an EMBL/GenBank/DDBJ whole genome shotgun (WGS) entry which is preliminary data.</text>
</comment>
<feature type="domain" description="DUF4435" evidence="2">
    <location>
        <begin position="303"/>
        <end position="506"/>
    </location>
</feature>
<protein>
    <submittedName>
        <fullName evidence="3">Uncharacterized protein</fullName>
    </submittedName>
</protein>
<dbReference type="SUPFAM" id="SSF52540">
    <property type="entry name" value="P-loop containing nucleoside triphosphate hydrolases"/>
    <property type="match status" value="1"/>
</dbReference>
<organism evidence="3 4">
    <name type="scientific">Phormidesmis priestleyi</name>
    <dbReference type="NCBI Taxonomy" id="268141"/>
    <lineage>
        <taxon>Bacteria</taxon>
        <taxon>Bacillati</taxon>
        <taxon>Cyanobacteriota</taxon>
        <taxon>Cyanophyceae</taxon>
        <taxon>Leptolyngbyales</taxon>
        <taxon>Leptolyngbyaceae</taxon>
        <taxon>Phormidesmis</taxon>
    </lineage>
</organism>
<dbReference type="GO" id="GO:0016887">
    <property type="term" value="F:ATP hydrolysis activity"/>
    <property type="evidence" value="ECO:0007669"/>
    <property type="project" value="InterPro"/>
</dbReference>
<reference evidence="4" key="1">
    <citation type="submission" date="2018-04" db="EMBL/GenBank/DDBJ databases">
        <authorList>
            <person name="Cornet L."/>
        </authorList>
    </citation>
    <scope>NUCLEOTIDE SEQUENCE [LARGE SCALE GENOMIC DNA]</scope>
</reference>
<dbReference type="InterPro" id="IPR029492">
    <property type="entry name" value="DUF4435"/>
</dbReference>
<dbReference type="EMBL" id="QBMP01000006">
    <property type="protein sequence ID" value="PZO60804.1"/>
    <property type="molecule type" value="Genomic_DNA"/>
</dbReference>